<evidence type="ECO:0000313" key="3">
    <source>
        <dbReference type="Proteomes" id="UP001516464"/>
    </source>
</evidence>
<comment type="caution">
    <text evidence="2">The sequence shown here is derived from an EMBL/GenBank/DDBJ whole genome shotgun (WGS) entry which is preliminary data.</text>
</comment>
<dbReference type="InterPro" id="IPR004323">
    <property type="entry name" value="Ion_tolerance_CutA"/>
</dbReference>
<reference evidence="2 3" key="1">
    <citation type="submission" date="2019-01" db="EMBL/GenBank/DDBJ databases">
        <title>Genomes sequencing and comparative genomics of infectious freshwater microsporidia, Cucumispora dikerogammari and Thelohania contejeani.</title>
        <authorList>
            <person name="Cormier A."/>
            <person name="Giraud I."/>
            <person name="Wattier R."/>
            <person name="Teixeira M."/>
            <person name="Grandjean F."/>
            <person name="Rigaud T."/>
            <person name="Cordaux R."/>
        </authorList>
    </citation>
    <scope>NUCLEOTIDE SEQUENCE [LARGE SCALE GENOMIC DNA]</scope>
    <source>
        <strain evidence="2">T1</strain>
        <tissue evidence="2">Spores</tissue>
    </source>
</reference>
<accession>A0ABQ7HWT3</accession>
<dbReference type="EMBL" id="SBIQ01000211">
    <property type="protein sequence ID" value="KAF7682619.1"/>
    <property type="molecule type" value="Genomic_DNA"/>
</dbReference>
<organism evidence="2 3">
    <name type="scientific">Astathelohania contejeani</name>
    <dbReference type="NCBI Taxonomy" id="164912"/>
    <lineage>
        <taxon>Eukaryota</taxon>
        <taxon>Fungi</taxon>
        <taxon>Fungi incertae sedis</taxon>
        <taxon>Microsporidia</taxon>
        <taxon>Astathelohaniidae</taxon>
        <taxon>Astathelohania</taxon>
    </lineage>
</organism>
<dbReference type="Pfam" id="PF03091">
    <property type="entry name" value="CutA1"/>
    <property type="match status" value="1"/>
</dbReference>
<sequence>MKQIFSCGPYFMSLKKEEFVNKAYVLIVTVKTYEEAKKISQDILCKRLCACVQIEPINSLYIWNSVLEDETEYRISIKTFINKTQEISDRIKNIHSYTTPQILGYEIEIFNEKYYKWMCEAINK</sequence>
<proteinExistence type="inferred from homology"/>
<keyword evidence="3" id="KW-1185">Reference proteome</keyword>
<dbReference type="PANTHER" id="PTHR23419:SF8">
    <property type="entry name" value="FI09726P"/>
    <property type="match status" value="1"/>
</dbReference>
<dbReference type="PANTHER" id="PTHR23419">
    <property type="entry name" value="DIVALENT CATION TOLERANCE CUTA-RELATED"/>
    <property type="match status" value="1"/>
</dbReference>
<dbReference type="SUPFAM" id="SSF54913">
    <property type="entry name" value="GlnB-like"/>
    <property type="match status" value="1"/>
</dbReference>
<evidence type="ECO:0000256" key="1">
    <source>
        <dbReference type="ARBA" id="ARBA00010169"/>
    </source>
</evidence>
<dbReference type="Proteomes" id="UP001516464">
    <property type="component" value="Unassembled WGS sequence"/>
</dbReference>
<dbReference type="Gene3D" id="3.30.70.120">
    <property type="match status" value="1"/>
</dbReference>
<evidence type="ECO:0000313" key="2">
    <source>
        <dbReference type="EMBL" id="KAF7682619.1"/>
    </source>
</evidence>
<name>A0ABQ7HWT3_9MICR</name>
<dbReference type="InterPro" id="IPR015867">
    <property type="entry name" value="N-reg_PII/ATP_PRibTrfase_C"/>
</dbReference>
<protein>
    <submittedName>
        <fullName evidence="2">Divalent-cation tolerance protein CutA</fullName>
    </submittedName>
</protein>
<comment type="similarity">
    <text evidence="1">Belongs to the CutA family.</text>
</comment>
<dbReference type="InterPro" id="IPR011322">
    <property type="entry name" value="N-reg_PII-like_a/b"/>
</dbReference>
<gene>
    <name evidence="2" type="primary">cutA</name>
    <name evidence="2" type="ORF">TCON_2161</name>
</gene>